<evidence type="ECO:0000259" key="2">
    <source>
        <dbReference type="Pfam" id="PF07883"/>
    </source>
</evidence>
<dbReference type="SUPFAM" id="SSF51182">
    <property type="entry name" value="RmlC-like cupins"/>
    <property type="match status" value="1"/>
</dbReference>
<dbReference type="Gene3D" id="2.60.120.10">
    <property type="entry name" value="Jelly Rolls"/>
    <property type="match status" value="1"/>
</dbReference>
<accession>A0ABZ2Y9R3</accession>
<feature type="domain" description="Cupin type-2" evidence="2">
    <location>
        <begin position="56"/>
        <end position="123"/>
    </location>
</feature>
<sequence>MAILHRLVHEGKDSWIWEGVERKEYPSGEGPRDPRGVSVCWLIGKNEGAPYFAVRYFEVQPGGQTVFDQHQHDHGVFVLRGKGKVLAGEKEYEVGFGDVIYIPPQEVHQLKNVGDEIFAFLCVIANKDFLKEVGVLTRE</sequence>
<organism evidence="3 4">
    <name type="scientific">Thermatribacter velox</name>
    <dbReference type="NCBI Taxonomy" id="3039681"/>
    <lineage>
        <taxon>Bacteria</taxon>
        <taxon>Pseudomonadati</taxon>
        <taxon>Atribacterota</taxon>
        <taxon>Atribacteria</taxon>
        <taxon>Atribacterales</taxon>
        <taxon>Thermatribacteraceae</taxon>
        <taxon>Thermatribacter</taxon>
    </lineage>
</organism>
<protein>
    <submittedName>
        <fullName evidence="3">Cupin domain-containing protein</fullName>
    </submittedName>
</protein>
<reference evidence="3 4" key="1">
    <citation type="submission" date="2023-03" db="EMBL/GenBank/DDBJ databases">
        <title>Novel Species.</title>
        <authorList>
            <person name="Ma S."/>
        </authorList>
    </citation>
    <scope>NUCLEOTIDE SEQUENCE [LARGE SCALE GENOMIC DNA]</scope>
    <source>
        <strain evidence="3 4">B11</strain>
    </source>
</reference>
<dbReference type="EMBL" id="CP121689">
    <property type="protein sequence ID" value="WZL75750.1"/>
    <property type="molecule type" value="Genomic_DNA"/>
</dbReference>
<evidence type="ECO:0000313" key="3">
    <source>
        <dbReference type="EMBL" id="WZL75750.1"/>
    </source>
</evidence>
<dbReference type="PANTHER" id="PTHR35848:SF6">
    <property type="entry name" value="CUPIN TYPE-2 DOMAIN-CONTAINING PROTEIN"/>
    <property type="match status" value="1"/>
</dbReference>
<dbReference type="RefSeq" id="WP_369017900.1">
    <property type="nucleotide sequence ID" value="NZ_CP121689.1"/>
</dbReference>
<keyword evidence="1" id="KW-0479">Metal-binding</keyword>
<evidence type="ECO:0000256" key="1">
    <source>
        <dbReference type="ARBA" id="ARBA00022723"/>
    </source>
</evidence>
<dbReference type="Pfam" id="PF07883">
    <property type="entry name" value="Cupin_2"/>
    <property type="match status" value="1"/>
</dbReference>
<name>A0ABZ2Y9R3_9BACT</name>
<dbReference type="InterPro" id="IPR051610">
    <property type="entry name" value="GPI/OXD"/>
</dbReference>
<dbReference type="InterPro" id="IPR013096">
    <property type="entry name" value="Cupin_2"/>
</dbReference>
<dbReference type="CDD" id="cd02222">
    <property type="entry name" value="cupin_TM1459-like"/>
    <property type="match status" value="1"/>
</dbReference>
<dbReference type="PANTHER" id="PTHR35848">
    <property type="entry name" value="OXALATE-BINDING PROTEIN"/>
    <property type="match status" value="1"/>
</dbReference>
<gene>
    <name evidence="3" type="ORF">QBE54_09190</name>
</gene>
<dbReference type="InterPro" id="IPR014710">
    <property type="entry name" value="RmlC-like_jellyroll"/>
</dbReference>
<proteinExistence type="predicted"/>
<dbReference type="Proteomes" id="UP001461341">
    <property type="component" value="Chromosome"/>
</dbReference>
<evidence type="ECO:0000313" key="4">
    <source>
        <dbReference type="Proteomes" id="UP001461341"/>
    </source>
</evidence>
<keyword evidence="4" id="KW-1185">Reference proteome</keyword>
<dbReference type="InterPro" id="IPR011051">
    <property type="entry name" value="RmlC_Cupin_sf"/>
</dbReference>